<feature type="binding site" evidence="2">
    <location>
        <position position="56"/>
    </location>
    <ligand>
        <name>Zn(2+)</name>
        <dbReference type="ChEBI" id="CHEBI:29105"/>
    </ligand>
</feature>
<keyword evidence="6" id="KW-1185">Reference proteome</keyword>
<evidence type="ECO:0000313" key="5">
    <source>
        <dbReference type="EnsemblMetazoa" id="XP_019759472.1"/>
    </source>
</evidence>
<dbReference type="AlphaFoldDB" id="A0AAR5PF13"/>
<feature type="binding site" evidence="2">
    <location>
        <position position="8"/>
    </location>
    <ligand>
        <name>Zn(2+)</name>
        <dbReference type="ChEBI" id="CHEBI:29105"/>
    </ligand>
</feature>
<keyword evidence="2" id="KW-0479">Metal-binding</keyword>
<dbReference type="SUPFAM" id="SSF57716">
    <property type="entry name" value="Glucocorticoid receptor-like (DNA-binding domain)"/>
    <property type="match status" value="1"/>
</dbReference>
<feature type="binding site" evidence="2">
    <location>
        <position position="53"/>
    </location>
    <ligand>
        <name>Zn(2+)</name>
        <dbReference type="ChEBI" id="CHEBI:29105"/>
    </ligand>
</feature>
<reference evidence="5" key="2">
    <citation type="submission" date="2024-08" db="UniProtKB">
        <authorList>
            <consortium name="EnsemblMetazoa"/>
        </authorList>
    </citation>
    <scope>IDENTIFICATION</scope>
</reference>
<feature type="domain" description="ZAD" evidence="4">
    <location>
        <begin position="6"/>
        <end position="80"/>
    </location>
</feature>
<evidence type="ECO:0008006" key="7">
    <source>
        <dbReference type="Google" id="ProtNLM"/>
    </source>
</evidence>
<dbReference type="EnsemblMetazoa" id="XM_019903913.1">
    <property type="protein sequence ID" value="XP_019759472.1"/>
    <property type="gene ID" value="LOC109537279"/>
</dbReference>
<dbReference type="PROSITE" id="PS51915">
    <property type="entry name" value="ZAD"/>
    <property type="match status" value="1"/>
</dbReference>
<dbReference type="InterPro" id="IPR013087">
    <property type="entry name" value="Znf_C2H2_type"/>
</dbReference>
<dbReference type="GO" id="GO:0005634">
    <property type="term" value="C:nucleus"/>
    <property type="evidence" value="ECO:0007669"/>
    <property type="project" value="InterPro"/>
</dbReference>
<dbReference type="GO" id="GO:0008270">
    <property type="term" value="F:zinc ion binding"/>
    <property type="evidence" value="ECO:0007669"/>
    <property type="project" value="UniProtKB-UniRule"/>
</dbReference>
<dbReference type="Pfam" id="PF07776">
    <property type="entry name" value="zf-AD"/>
    <property type="match status" value="1"/>
</dbReference>
<dbReference type="GeneID" id="109537279"/>
<evidence type="ECO:0000313" key="6">
    <source>
        <dbReference type="Proteomes" id="UP000019118"/>
    </source>
</evidence>
<dbReference type="Proteomes" id="UP000019118">
    <property type="component" value="Unassembled WGS sequence"/>
</dbReference>
<dbReference type="KEGG" id="dpa:109537279"/>
<dbReference type="PROSITE" id="PS00028">
    <property type="entry name" value="ZINC_FINGER_C2H2_1"/>
    <property type="match status" value="1"/>
</dbReference>
<keyword evidence="1" id="KW-0863">Zinc-finger</keyword>
<evidence type="ECO:0000259" key="4">
    <source>
        <dbReference type="PROSITE" id="PS51915"/>
    </source>
</evidence>
<sequence>MYFLEKICRICVRPGAPLVDVETVDFDMVRLSEKLEICANLAISDDSISSEICEKCLNKLRVSYHFLDMCKKSTNILYGYVEKLQDSKNSQFDNCNLHVALEKLPEGELVDDEHTDVNRNIVDLFRKVSDVSNKISRRNSNLKRKQRITKGQRSYLLQQLLKTPKEDGRKSTSKMGHYHRSALRDILDFTINYKFSCEIGKQENRVQQRRNKSPLDNLVDFSENYFRRDFSEFKNHILCVIENQRFNEHRLSFSLDDDYGTQSESEQELEFENVVVEPDIEIKCEKSDYDYEDSHRQCLLNCLETSFEEEDVIVKVEDPESAKCGQSLVIKKSGSALSESQVLDKKDLHGTSLANFQSSICRSPSSAVLLLDRLVSSYPIVSKKVFSPSNVRCRTRNHPYINPMLKNQFLFRNFNCERCNKSFKSQGYLNAHVSKVH</sequence>
<name>A0AAR5PF13_DENPD</name>
<proteinExistence type="predicted"/>
<keyword evidence="2" id="KW-0862">Zinc</keyword>
<feature type="binding site" evidence="2">
    <location>
        <position position="11"/>
    </location>
    <ligand>
        <name>Zn(2+)</name>
        <dbReference type="ChEBI" id="CHEBI:29105"/>
    </ligand>
</feature>
<accession>A0AAR5PF13</accession>
<dbReference type="InterPro" id="IPR012934">
    <property type="entry name" value="Znf_AD"/>
</dbReference>
<evidence type="ECO:0000256" key="2">
    <source>
        <dbReference type="PROSITE-ProRule" id="PRU01263"/>
    </source>
</evidence>
<evidence type="ECO:0000259" key="3">
    <source>
        <dbReference type="PROSITE" id="PS50157"/>
    </source>
</evidence>
<dbReference type="SMART" id="SM00868">
    <property type="entry name" value="zf-AD"/>
    <property type="match status" value="1"/>
</dbReference>
<dbReference type="PROSITE" id="PS50157">
    <property type="entry name" value="ZINC_FINGER_C2H2_2"/>
    <property type="match status" value="1"/>
</dbReference>
<feature type="domain" description="C2H2-type" evidence="3">
    <location>
        <begin position="414"/>
        <end position="437"/>
    </location>
</feature>
<reference evidence="6" key="1">
    <citation type="journal article" date="2013" name="Genome Biol.">
        <title>Draft genome of the mountain pine beetle, Dendroctonus ponderosae Hopkins, a major forest pest.</title>
        <authorList>
            <person name="Keeling C.I."/>
            <person name="Yuen M.M."/>
            <person name="Liao N.Y."/>
            <person name="Docking T.R."/>
            <person name="Chan S.K."/>
            <person name="Taylor G.A."/>
            <person name="Palmquist D.L."/>
            <person name="Jackman S.D."/>
            <person name="Nguyen A."/>
            <person name="Li M."/>
            <person name="Henderson H."/>
            <person name="Janes J.K."/>
            <person name="Zhao Y."/>
            <person name="Pandoh P."/>
            <person name="Moore R."/>
            <person name="Sperling F.A."/>
            <person name="Huber D.P."/>
            <person name="Birol I."/>
            <person name="Jones S.J."/>
            <person name="Bohlmann J."/>
        </authorList>
    </citation>
    <scope>NUCLEOTIDE SEQUENCE</scope>
</reference>
<protein>
    <recommendedName>
        <fullName evidence="7">ZAD domain-containing protein</fullName>
    </recommendedName>
</protein>
<organism evidence="5 6">
    <name type="scientific">Dendroctonus ponderosae</name>
    <name type="common">Mountain pine beetle</name>
    <dbReference type="NCBI Taxonomy" id="77166"/>
    <lineage>
        <taxon>Eukaryota</taxon>
        <taxon>Metazoa</taxon>
        <taxon>Ecdysozoa</taxon>
        <taxon>Arthropoda</taxon>
        <taxon>Hexapoda</taxon>
        <taxon>Insecta</taxon>
        <taxon>Pterygota</taxon>
        <taxon>Neoptera</taxon>
        <taxon>Endopterygota</taxon>
        <taxon>Coleoptera</taxon>
        <taxon>Polyphaga</taxon>
        <taxon>Cucujiformia</taxon>
        <taxon>Curculionidae</taxon>
        <taxon>Scolytinae</taxon>
        <taxon>Dendroctonus</taxon>
    </lineage>
</organism>
<evidence type="ECO:0000256" key="1">
    <source>
        <dbReference type="PROSITE-ProRule" id="PRU00042"/>
    </source>
</evidence>
<dbReference type="Gene3D" id="3.30.160.60">
    <property type="entry name" value="Classic Zinc Finger"/>
    <property type="match status" value="1"/>
</dbReference>
<dbReference type="SMART" id="SM00355">
    <property type="entry name" value="ZnF_C2H2"/>
    <property type="match status" value="1"/>
</dbReference>